<dbReference type="RefSeq" id="XP_058332005.1">
    <property type="nucleotide sequence ID" value="XM_058473002.1"/>
</dbReference>
<protein>
    <submittedName>
        <fullName evidence="1">Uncharacterized protein</fullName>
    </submittedName>
</protein>
<reference evidence="1" key="1">
    <citation type="submission" date="2022-11" db="EMBL/GenBank/DDBJ databases">
        <authorList>
            <person name="Petersen C."/>
        </authorList>
    </citation>
    <scope>NUCLEOTIDE SEQUENCE</scope>
    <source>
        <strain evidence="1">IBT 19713</strain>
    </source>
</reference>
<proteinExistence type="predicted"/>
<dbReference type="AlphaFoldDB" id="A0A9W9P6W1"/>
<dbReference type="GeneID" id="83200305"/>
<keyword evidence="2" id="KW-1185">Reference proteome</keyword>
<gene>
    <name evidence="1" type="ORF">N7468_003705</name>
</gene>
<accession>A0A9W9P6W1</accession>
<dbReference type="EMBL" id="JAPQKS010000003">
    <property type="protein sequence ID" value="KAJ5239086.1"/>
    <property type="molecule type" value="Genomic_DNA"/>
</dbReference>
<comment type="caution">
    <text evidence="1">The sequence shown here is derived from an EMBL/GenBank/DDBJ whole genome shotgun (WGS) entry which is preliminary data.</text>
</comment>
<evidence type="ECO:0000313" key="2">
    <source>
        <dbReference type="Proteomes" id="UP001150941"/>
    </source>
</evidence>
<name>A0A9W9P6W1_9EURO</name>
<reference evidence="1" key="2">
    <citation type="journal article" date="2023" name="IMA Fungus">
        <title>Comparative genomic study of the Penicillium genus elucidates a diverse pangenome and 15 lateral gene transfer events.</title>
        <authorList>
            <person name="Petersen C."/>
            <person name="Sorensen T."/>
            <person name="Nielsen M.R."/>
            <person name="Sondergaard T.E."/>
            <person name="Sorensen J.L."/>
            <person name="Fitzpatrick D.A."/>
            <person name="Frisvad J.C."/>
            <person name="Nielsen K.L."/>
        </authorList>
    </citation>
    <scope>NUCLEOTIDE SEQUENCE</scope>
    <source>
        <strain evidence="1">IBT 19713</strain>
    </source>
</reference>
<organism evidence="1 2">
    <name type="scientific">Penicillium chermesinum</name>
    <dbReference type="NCBI Taxonomy" id="63820"/>
    <lineage>
        <taxon>Eukaryota</taxon>
        <taxon>Fungi</taxon>
        <taxon>Dikarya</taxon>
        <taxon>Ascomycota</taxon>
        <taxon>Pezizomycotina</taxon>
        <taxon>Eurotiomycetes</taxon>
        <taxon>Eurotiomycetidae</taxon>
        <taxon>Eurotiales</taxon>
        <taxon>Aspergillaceae</taxon>
        <taxon>Penicillium</taxon>
    </lineage>
</organism>
<evidence type="ECO:0000313" key="1">
    <source>
        <dbReference type="EMBL" id="KAJ5239086.1"/>
    </source>
</evidence>
<sequence length="84" mass="9684">MQFVDVPSDFEGEGCCHNLLFLVFNQRLALTRPDTYFVLDAQMALVSHIIRMSPVVQLVKPPYPIQTMPCRRFSIQRKTTKPVC</sequence>
<dbReference type="Proteomes" id="UP001150941">
    <property type="component" value="Unassembled WGS sequence"/>
</dbReference>